<organism evidence="1 2">
    <name type="scientific">Pseudorhodoferax aquiterrae</name>
    <dbReference type="NCBI Taxonomy" id="747304"/>
    <lineage>
        <taxon>Bacteria</taxon>
        <taxon>Pseudomonadati</taxon>
        <taxon>Pseudomonadota</taxon>
        <taxon>Betaproteobacteria</taxon>
        <taxon>Burkholderiales</taxon>
        <taxon>Comamonadaceae</taxon>
    </lineage>
</organism>
<gene>
    <name evidence="1" type="ORF">GCM10007320_54540</name>
</gene>
<reference evidence="2" key="1">
    <citation type="journal article" date="2019" name="Int. J. Syst. Evol. Microbiol.">
        <title>The Global Catalogue of Microorganisms (GCM) 10K type strain sequencing project: providing services to taxonomists for standard genome sequencing and annotation.</title>
        <authorList>
            <consortium name="The Broad Institute Genomics Platform"/>
            <consortium name="The Broad Institute Genome Sequencing Center for Infectious Disease"/>
            <person name="Wu L."/>
            <person name="Ma J."/>
        </authorList>
    </citation>
    <scope>NUCLEOTIDE SEQUENCE [LARGE SCALE GENOMIC DNA]</scope>
    <source>
        <strain evidence="2">KCTC 23314</strain>
    </source>
</reference>
<accession>A0ABQ3GAI9</accession>
<proteinExistence type="predicted"/>
<evidence type="ECO:0000313" key="2">
    <source>
        <dbReference type="Proteomes" id="UP000626210"/>
    </source>
</evidence>
<comment type="caution">
    <text evidence="1">The sequence shown here is derived from an EMBL/GenBank/DDBJ whole genome shotgun (WGS) entry which is preliminary data.</text>
</comment>
<protein>
    <submittedName>
        <fullName evidence="1">Uncharacterized protein</fullName>
    </submittedName>
</protein>
<keyword evidence="2" id="KW-1185">Reference proteome</keyword>
<dbReference type="Proteomes" id="UP000626210">
    <property type="component" value="Unassembled WGS sequence"/>
</dbReference>
<evidence type="ECO:0000313" key="1">
    <source>
        <dbReference type="EMBL" id="GHC98594.1"/>
    </source>
</evidence>
<sequence length="116" mass="12732">MPDQRRVGELSAGYEPIAAIVAAARLATRQHRRAQRDAQAAKTADRWLLLSSISDTLDSAIVIFAPIAVCRNTAANDRCGGQRRHFFHLDGARARPMPALLDPVDGKTQFDCHLVI</sequence>
<dbReference type="EMBL" id="BMYK01000026">
    <property type="protein sequence ID" value="GHC98594.1"/>
    <property type="molecule type" value="Genomic_DNA"/>
</dbReference>
<name>A0ABQ3GAI9_9BURK</name>